<evidence type="ECO:0000313" key="2">
    <source>
        <dbReference type="EMBL" id="KAK1614551.1"/>
    </source>
</evidence>
<dbReference type="AlphaFoldDB" id="A0AAD8R562"/>
<feature type="region of interest" description="Disordered" evidence="1">
    <location>
        <begin position="1"/>
        <end position="37"/>
    </location>
</feature>
<dbReference type="EMBL" id="JAUUTY010000006">
    <property type="protein sequence ID" value="KAK1614551.1"/>
    <property type="molecule type" value="Genomic_DNA"/>
</dbReference>
<sequence>MTANPLSAATAAKLPDGSARRARPTHDDDAHQGGGLLDGVDFRHRLRNIAKKLKANPRPGGALADGIDADGRLSPEIADLRRKAIEILKAGWRRMESMKTRKEKSKVSKIL</sequence>
<protein>
    <submittedName>
        <fullName evidence="2">Uncharacterized protein</fullName>
    </submittedName>
</protein>
<accession>A0AAD8R562</accession>
<evidence type="ECO:0000313" key="3">
    <source>
        <dbReference type="Proteomes" id="UP001231189"/>
    </source>
</evidence>
<organism evidence="2 3">
    <name type="scientific">Lolium multiflorum</name>
    <name type="common">Italian ryegrass</name>
    <name type="synonym">Lolium perenne subsp. multiflorum</name>
    <dbReference type="NCBI Taxonomy" id="4521"/>
    <lineage>
        <taxon>Eukaryota</taxon>
        <taxon>Viridiplantae</taxon>
        <taxon>Streptophyta</taxon>
        <taxon>Embryophyta</taxon>
        <taxon>Tracheophyta</taxon>
        <taxon>Spermatophyta</taxon>
        <taxon>Magnoliopsida</taxon>
        <taxon>Liliopsida</taxon>
        <taxon>Poales</taxon>
        <taxon>Poaceae</taxon>
        <taxon>BOP clade</taxon>
        <taxon>Pooideae</taxon>
        <taxon>Poodae</taxon>
        <taxon>Poeae</taxon>
        <taxon>Poeae Chloroplast Group 2 (Poeae type)</taxon>
        <taxon>Loliodinae</taxon>
        <taxon>Loliinae</taxon>
        <taxon>Lolium</taxon>
    </lineage>
</organism>
<keyword evidence="3" id="KW-1185">Reference proteome</keyword>
<name>A0AAD8R562_LOLMU</name>
<evidence type="ECO:0000256" key="1">
    <source>
        <dbReference type="SAM" id="MobiDB-lite"/>
    </source>
</evidence>
<dbReference type="Proteomes" id="UP001231189">
    <property type="component" value="Unassembled WGS sequence"/>
</dbReference>
<comment type="caution">
    <text evidence="2">The sequence shown here is derived from an EMBL/GenBank/DDBJ whole genome shotgun (WGS) entry which is preliminary data.</text>
</comment>
<gene>
    <name evidence="2" type="ORF">QYE76_020068</name>
</gene>
<reference evidence="2" key="1">
    <citation type="submission" date="2023-07" db="EMBL/GenBank/DDBJ databases">
        <title>A chromosome-level genome assembly of Lolium multiflorum.</title>
        <authorList>
            <person name="Chen Y."/>
            <person name="Copetti D."/>
            <person name="Kolliker R."/>
            <person name="Studer B."/>
        </authorList>
    </citation>
    <scope>NUCLEOTIDE SEQUENCE</scope>
    <source>
        <strain evidence="2">02402/16</strain>
        <tissue evidence="2">Leaf</tissue>
    </source>
</reference>
<proteinExistence type="predicted"/>